<dbReference type="SMART" id="SM01110">
    <property type="entry name" value="Cutinase"/>
    <property type="match status" value="1"/>
</dbReference>
<dbReference type="InterPro" id="IPR000675">
    <property type="entry name" value="Cutinase/axe"/>
</dbReference>
<feature type="signal peptide" evidence="3">
    <location>
        <begin position="1"/>
        <end position="23"/>
    </location>
</feature>
<dbReference type="STRING" id="1165861.A0A0L0VJN7"/>
<reference evidence="5" key="1">
    <citation type="submission" date="2014-03" db="EMBL/GenBank/DDBJ databases">
        <title>The Genome Sequence of Puccinia striiformis f. sp. tritici PST-78.</title>
        <authorList>
            <consortium name="The Broad Institute Genome Sequencing Platform"/>
            <person name="Cuomo C."/>
            <person name="Hulbert S."/>
            <person name="Chen X."/>
            <person name="Walker B."/>
            <person name="Young S.K."/>
            <person name="Zeng Q."/>
            <person name="Gargeya S."/>
            <person name="Fitzgerald M."/>
            <person name="Haas B."/>
            <person name="Abouelleil A."/>
            <person name="Alvarado L."/>
            <person name="Arachchi H.M."/>
            <person name="Berlin A.M."/>
            <person name="Chapman S.B."/>
            <person name="Goldberg J."/>
            <person name="Griggs A."/>
            <person name="Gujja S."/>
            <person name="Hansen M."/>
            <person name="Howarth C."/>
            <person name="Imamovic A."/>
            <person name="Larimer J."/>
            <person name="McCowan C."/>
            <person name="Montmayeur A."/>
            <person name="Murphy C."/>
            <person name="Neiman D."/>
            <person name="Pearson M."/>
            <person name="Priest M."/>
            <person name="Roberts A."/>
            <person name="Saif S."/>
            <person name="Shea T."/>
            <person name="Sisk P."/>
            <person name="Sykes S."/>
            <person name="Wortman J."/>
            <person name="Nusbaum C."/>
            <person name="Birren B."/>
        </authorList>
    </citation>
    <scope>NUCLEOTIDE SEQUENCE [LARGE SCALE GENOMIC DNA]</scope>
    <source>
        <strain evidence="5">race PST-78</strain>
    </source>
</reference>
<sequence>MMFLRLQSVSLLLLALCEELINADDLSLTRRQLDLSQFGIGGMQFAGFPGAGGQGGQVGSSFSPSYGLNGGSNGYPLPSTGEKTSVGAGLGDNSSGCKAYQLLGARGTAEGSSGSLAYNGLEQKVLSTVPGGTKEELDVSTSQDYTVGVAVEAEAAIKRISAELAKCPKTQYVLIGYSRGAMVQTQVLSSVKVPLANIAAIVLFGNPYFKAGAPQNKCDAKSGAGVAAVISPKLPDQLVDLIYDCCTTGDMICQSTGSMVSHLQYGEKFGNDASEFIITKLHAKLATS</sequence>
<evidence type="ECO:0000313" key="5">
    <source>
        <dbReference type="Proteomes" id="UP000054564"/>
    </source>
</evidence>
<dbReference type="Pfam" id="PF01083">
    <property type="entry name" value="Cutinase"/>
    <property type="match status" value="1"/>
</dbReference>
<feature type="chain" id="PRO_5005550248" description="Cutinase" evidence="3">
    <location>
        <begin position="24"/>
        <end position="288"/>
    </location>
</feature>
<dbReference type="SUPFAM" id="SSF53474">
    <property type="entry name" value="alpha/beta-Hydrolases"/>
    <property type="match status" value="1"/>
</dbReference>
<evidence type="ECO:0000256" key="2">
    <source>
        <dbReference type="ARBA" id="ARBA00023157"/>
    </source>
</evidence>
<proteinExistence type="predicted"/>
<organism evidence="4 5">
    <name type="scientific">Puccinia striiformis f. sp. tritici PST-78</name>
    <dbReference type="NCBI Taxonomy" id="1165861"/>
    <lineage>
        <taxon>Eukaryota</taxon>
        <taxon>Fungi</taxon>
        <taxon>Dikarya</taxon>
        <taxon>Basidiomycota</taxon>
        <taxon>Pucciniomycotina</taxon>
        <taxon>Pucciniomycetes</taxon>
        <taxon>Pucciniales</taxon>
        <taxon>Pucciniaceae</taxon>
        <taxon>Puccinia</taxon>
    </lineage>
</organism>
<evidence type="ECO:0000256" key="1">
    <source>
        <dbReference type="ARBA" id="ARBA00022801"/>
    </source>
</evidence>
<evidence type="ECO:0008006" key="6">
    <source>
        <dbReference type="Google" id="ProtNLM"/>
    </source>
</evidence>
<dbReference type="GO" id="GO:0052689">
    <property type="term" value="F:carboxylic ester hydrolase activity"/>
    <property type="evidence" value="ECO:0007669"/>
    <property type="project" value="UniProtKB-ARBA"/>
</dbReference>
<dbReference type="PANTHER" id="PTHR33630">
    <property type="entry name" value="CUTINASE RV1984C-RELATED-RELATED"/>
    <property type="match status" value="1"/>
</dbReference>
<accession>A0A0L0VJN7</accession>
<dbReference type="PANTHER" id="PTHR33630:SF9">
    <property type="entry name" value="CUTINASE 4"/>
    <property type="match status" value="1"/>
</dbReference>
<keyword evidence="2" id="KW-1015">Disulfide bond</keyword>
<dbReference type="InterPro" id="IPR029058">
    <property type="entry name" value="AB_hydrolase_fold"/>
</dbReference>
<keyword evidence="3" id="KW-0732">Signal</keyword>
<keyword evidence="5" id="KW-1185">Reference proteome</keyword>
<keyword evidence="1" id="KW-0378">Hydrolase</keyword>
<evidence type="ECO:0000313" key="4">
    <source>
        <dbReference type="EMBL" id="KNE99477.1"/>
    </source>
</evidence>
<dbReference type="EMBL" id="AJIL01000045">
    <property type="protein sequence ID" value="KNE99477.1"/>
    <property type="molecule type" value="Genomic_DNA"/>
</dbReference>
<dbReference type="Gene3D" id="3.40.50.1820">
    <property type="entry name" value="alpha/beta hydrolase"/>
    <property type="match status" value="1"/>
</dbReference>
<name>A0A0L0VJN7_9BASI</name>
<comment type="caution">
    <text evidence="4">The sequence shown here is derived from an EMBL/GenBank/DDBJ whole genome shotgun (WGS) entry which is preliminary data.</text>
</comment>
<dbReference type="Proteomes" id="UP000054564">
    <property type="component" value="Unassembled WGS sequence"/>
</dbReference>
<dbReference type="AlphaFoldDB" id="A0A0L0VJN7"/>
<dbReference type="OrthoDB" id="2586582at2759"/>
<evidence type="ECO:0000256" key="3">
    <source>
        <dbReference type="SAM" id="SignalP"/>
    </source>
</evidence>
<gene>
    <name evidence="4" type="ORF">PSTG_07195</name>
</gene>
<protein>
    <recommendedName>
        <fullName evidence="6">Cutinase</fullName>
    </recommendedName>
</protein>